<gene>
    <name evidence="2" type="ORF">SAMN02745135_01026</name>
</gene>
<keyword evidence="1" id="KW-0732">Signal</keyword>
<keyword evidence="3" id="KW-1185">Reference proteome</keyword>
<proteinExistence type="predicted"/>
<evidence type="ECO:0000313" key="2">
    <source>
        <dbReference type="EMBL" id="SHH50948.1"/>
    </source>
</evidence>
<accession>A0A1M5TJT7</accession>
<dbReference type="InterPro" id="IPR029046">
    <property type="entry name" value="LolA/LolB/LppX"/>
</dbReference>
<sequence length="209" mass="25077">MKRIALLLLLSILFLNACGKITDEQIFYKIQKKYNKMESYSCFAKIIINGGKEPKEYKVKQIFKRPNKYIIQIIEPEESKGITTVYNGEQAWIYHPQIDQSILIRDYKDSPDENMFVGYFLRNLITTEMVKLESERIEDNDYLIITTMIPGNNKYRMYQKLWVDKKTYLPYKLYILDKDEKIAVEIYYSKFLYNIDIKDEKFEVYALKN</sequence>
<dbReference type="Gene3D" id="2.50.20.10">
    <property type="entry name" value="Lipoprotein localisation LolA/LolB/LppX"/>
    <property type="match status" value="1"/>
</dbReference>
<feature type="chain" id="PRO_5039705161" evidence="1">
    <location>
        <begin position="18"/>
        <end position="209"/>
    </location>
</feature>
<dbReference type="AlphaFoldDB" id="A0A1M5TJT7"/>
<dbReference type="RefSeq" id="WP_073196009.1">
    <property type="nucleotide sequence ID" value="NZ_FQXO01000022.1"/>
</dbReference>
<keyword evidence="2" id="KW-0449">Lipoprotein</keyword>
<dbReference type="InterPro" id="IPR004564">
    <property type="entry name" value="OM_lipoprot_carrier_LolA-like"/>
</dbReference>
<dbReference type="SUPFAM" id="SSF89392">
    <property type="entry name" value="Prokaryotic lipoproteins and lipoprotein localization factors"/>
    <property type="match status" value="1"/>
</dbReference>
<evidence type="ECO:0000313" key="3">
    <source>
        <dbReference type="Proteomes" id="UP000183967"/>
    </source>
</evidence>
<name>A0A1M5TJT7_9FIRM</name>
<evidence type="ECO:0000256" key="1">
    <source>
        <dbReference type="SAM" id="SignalP"/>
    </source>
</evidence>
<dbReference type="CDD" id="cd16325">
    <property type="entry name" value="LolA"/>
    <property type="match status" value="1"/>
</dbReference>
<dbReference type="PANTHER" id="PTHR37507:SF2">
    <property type="entry name" value="SPORULATION PROTEIN YDCC"/>
    <property type="match status" value="1"/>
</dbReference>
<dbReference type="EMBL" id="FQXO01000022">
    <property type="protein sequence ID" value="SHH50948.1"/>
    <property type="molecule type" value="Genomic_DNA"/>
</dbReference>
<dbReference type="OrthoDB" id="2047841at2"/>
<reference evidence="3" key="1">
    <citation type="submission" date="2016-11" db="EMBL/GenBank/DDBJ databases">
        <authorList>
            <person name="Varghese N."/>
            <person name="Submissions S."/>
        </authorList>
    </citation>
    <scope>NUCLEOTIDE SEQUENCE [LARGE SCALE GENOMIC DNA]</scope>
    <source>
        <strain evidence="3">DSM 13643</strain>
    </source>
</reference>
<dbReference type="InterPro" id="IPR052944">
    <property type="entry name" value="Sporulation_related"/>
</dbReference>
<dbReference type="Proteomes" id="UP000183967">
    <property type="component" value="Unassembled WGS sequence"/>
</dbReference>
<feature type="signal peptide" evidence="1">
    <location>
        <begin position="1"/>
        <end position="17"/>
    </location>
</feature>
<protein>
    <submittedName>
        <fullName evidence="2">Outer membrane lipoprotein-sorting protein</fullName>
    </submittedName>
</protein>
<dbReference type="PANTHER" id="PTHR37507">
    <property type="entry name" value="SPORULATION PROTEIN YDCC"/>
    <property type="match status" value="1"/>
</dbReference>
<organism evidence="2 3">
    <name type="scientific">Caloranaerobacter azorensis DSM 13643</name>
    <dbReference type="NCBI Taxonomy" id="1121264"/>
    <lineage>
        <taxon>Bacteria</taxon>
        <taxon>Bacillati</taxon>
        <taxon>Bacillota</taxon>
        <taxon>Tissierellia</taxon>
        <taxon>Tissierellales</taxon>
        <taxon>Thermohalobacteraceae</taxon>
        <taxon>Caloranaerobacter</taxon>
    </lineage>
</organism>